<keyword evidence="2" id="KW-1185">Reference proteome</keyword>
<name>A0A2Z6SIX8_9GLOM</name>
<sequence length="102" mass="10891">MQEFLLPIALTNLITNLFLMHPSEKASISISFDVLELAGETSGTGSLGNEISISSSCLLSDLCIVTELKLDVLLLEELFPFGSFCGCPSTTTELFSALISLS</sequence>
<dbReference type="EMBL" id="BEXD01004045">
    <property type="protein sequence ID" value="GBC06027.1"/>
    <property type="molecule type" value="Genomic_DNA"/>
</dbReference>
<accession>A0A2Z6SIX8</accession>
<proteinExistence type="predicted"/>
<gene>
    <name evidence="1" type="ORF">RclHR1_06570011</name>
</gene>
<dbReference type="AlphaFoldDB" id="A0A2Z6SIX8"/>
<reference evidence="1 2" key="1">
    <citation type="submission" date="2017-11" db="EMBL/GenBank/DDBJ databases">
        <title>The genome of Rhizophagus clarus HR1 reveals common genetic basis of auxotrophy among arbuscular mycorrhizal fungi.</title>
        <authorList>
            <person name="Kobayashi Y."/>
        </authorList>
    </citation>
    <scope>NUCLEOTIDE SEQUENCE [LARGE SCALE GENOMIC DNA]</scope>
    <source>
        <strain evidence="1 2">HR1</strain>
    </source>
</reference>
<dbReference type="Proteomes" id="UP000247702">
    <property type="component" value="Unassembled WGS sequence"/>
</dbReference>
<organism evidence="1 2">
    <name type="scientific">Rhizophagus clarus</name>
    <dbReference type="NCBI Taxonomy" id="94130"/>
    <lineage>
        <taxon>Eukaryota</taxon>
        <taxon>Fungi</taxon>
        <taxon>Fungi incertae sedis</taxon>
        <taxon>Mucoromycota</taxon>
        <taxon>Glomeromycotina</taxon>
        <taxon>Glomeromycetes</taxon>
        <taxon>Glomerales</taxon>
        <taxon>Glomeraceae</taxon>
        <taxon>Rhizophagus</taxon>
    </lineage>
</organism>
<evidence type="ECO:0000313" key="2">
    <source>
        <dbReference type="Proteomes" id="UP000247702"/>
    </source>
</evidence>
<protein>
    <submittedName>
        <fullName evidence="1">Uncharacterized protein</fullName>
    </submittedName>
</protein>
<evidence type="ECO:0000313" key="1">
    <source>
        <dbReference type="EMBL" id="GBC06027.1"/>
    </source>
</evidence>
<comment type="caution">
    <text evidence="1">The sequence shown here is derived from an EMBL/GenBank/DDBJ whole genome shotgun (WGS) entry which is preliminary data.</text>
</comment>